<feature type="compositionally biased region" description="Acidic residues" evidence="1">
    <location>
        <begin position="102"/>
        <end position="123"/>
    </location>
</feature>
<evidence type="ECO:0000313" key="2">
    <source>
        <dbReference type="EMBL" id="GFY93123.1"/>
    </source>
</evidence>
<reference evidence="2 3" key="1">
    <citation type="submission" date="2019-07" db="EMBL/GenBank/DDBJ databases">
        <title>De Novo Assembly of kiwifruit Actinidia rufa.</title>
        <authorList>
            <person name="Sugita-Konishi S."/>
            <person name="Sato K."/>
            <person name="Mori E."/>
            <person name="Abe Y."/>
            <person name="Kisaki G."/>
            <person name="Hamano K."/>
            <person name="Suezawa K."/>
            <person name="Otani M."/>
            <person name="Fukuda T."/>
            <person name="Manabe T."/>
            <person name="Gomi K."/>
            <person name="Tabuchi M."/>
            <person name="Akimitsu K."/>
            <person name="Kataoka I."/>
        </authorList>
    </citation>
    <scope>NUCLEOTIDE SEQUENCE [LARGE SCALE GENOMIC DNA]</scope>
    <source>
        <strain evidence="3">cv. Fuchu</strain>
    </source>
</reference>
<protein>
    <submittedName>
        <fullName evidence="2">Uncharacterized protein</fullName>
    </submittedName>
</protein>
<accession>A0A7J0F3C9</accession>
<feature type="region of interest" description="Disordered" evidence="1">
    <location>
        <begin position="39"/>
        <end position="72"/>
    </location>
</feature>
<proteinExistence type="predicted"/>
<feature type="compositionally biased region" description="Polar residues" evidence="1">
    <location>
        <begin position="43"/>
        <end position="54"/>
    </location>
</feature>
<evidence type="ECO:0000256" key="1">
    <source>
        <dbReference type="SAM" id="MobiDB-lite"/>
    </source>
</evidence>
<feature type="region of interest" description="Disordered" evidence="1">
    <location>
        <begin position="99"/>
        <end position="123"/>
    </location>
</feature>
<gene>
    <name evidence="2" type="ORF">Acr_08g0015190</name>
</gene>
<dbReference type="AlphaFoldDB" id="A0A7J0F3C9"/>
<evidence type="ECO:0000313" key="3">
    <source>
        <dbReference type="Proteomes" id="UP000585474"/>
    </source>
</evidence>
<organism evidence="2 3">
    <name type="scientific">Actinidia rufa</name>
    <dbReference type="NCBI Taxonomy" id="165716"/>
    <lineage>
        <taxon>Eukaryota</taxon>
        <taxon>Viridiplantae</taxon>
        <taxon>Streptophyta</taxon>
        <taxon>Embryophyta</taxon>
        <taxon>Tracheophyta</taxon>
        <taxon>Spermatophyta</taxon>
        <taxon>Magnoliopsida</taxon>
        <taxon>eudicotyledons</taxon>
        <taxon>Gunneridae</taxon>
        <taxon>Pentapetalae</taxon>
        <taxon>asterids</taxon>
        <taxon>Ericales</taxon>
        <taxon>Actinidiaceae</taxon>
        <taxon>Actinidia</taxon>
    </lineage>
</organism>
<name>A0A7J0F3C9_9ERIC</name>
<dbReference type="EMBL" id="BJWL01000008">
    <property type="protein sequence ID" value="GFY93123.1"/>
    <property type="molecule type" value="Genomic_DNA"/>
</dbReference>
<keyword evidence="3" id="KW-1185">Reference proteome</keyword>
<dbReference type="OrthoDB" id="1934635at2759"/>
<dbReference type="Proteomes" id="UP000585474">
    <property type="component" value="Unassembled WGS sequence"/>
</dbReference>
<sequence length="123" mass="14100">MLHSIYSLEEAYQMALKVEEKAKWIPFRKEDNCKASKEKMVIQSKNNSTPNSKHPNPYVGGGKKENRKAGSSSGFKCLRYDEAGHRSYECLTKKTEVNLVEEGQEEEEEEHVYDEEPEGGIEK</sequence>
<comment type="caution">
    <text evidence="2">The sequence shown here is derived from an EMBL/GenBank/DDBJ whole genome shotgun (WGS) entry which is preliminary data.</text>
</comment>